<name>A0ACB8UM17_9EURO</name>
<proteinExistence type="predicted"/>
<gene>
    <name evidence="1" type="ORF">LOY88_006794</name>
</gene>
<organism evidence="1">
    <name type="scientific">Ophidiomyces ophidiicola</name>
    <dbReference type="NCBI Taxonomy" id="1387563"/>
    <lineage>
        <taxon>Eukaryota</taxon>
        <taxon>Fungi</taxon>
        <taxon>Dikarya</taxon>
        <taxon>Ascomycota</taxon>
        <taxon>Pezizomycotina</taxon>
        <taxon>Eurotiomycetes</taxon>
        <taxon>Eurotiomycetidae</taxon>
        <taxon>Onygenales</taxon>
        <taxon>Onygenaceae</taxon>
        <taxon>Ophidiomyces</taxon>
    </lineage>
</organism>
<reference evidence="1" key="1">
    <citation type="journal article" date="2022" name="bioRxiv">
        <title>Population genetic analysis of Ophidiomyces ophidiicola, the causative agent of snake fungal disease, indicates recent introductions to the USA.</title>
        <authorList>
            <person name="Ladner J.T."/>
            <person name="Palmer J.M."/>
            <person name="Ettinger C.L."/>
            <person name="Stajich J.E."/>
            <person name="Farrell T.M."/>
            <person name="Glorioso B.M."/>
            <person name="Lawson B."/>
            <person name="Price S.J."/>
            <person name="Stengle A.G."/>
            <person name="Grear D.A."/>
            <person name="Lorch J.M."/>
        </authorList>
    </citation>
    <scope>NUCLEOTIDE SEQUENCE</scope>
    <source>
        <strain evidence="1">NWHC 24266-5</strain>
    </source>
</reference>
<dbReference type="EMBL" id="JALBCA010000221">
    <property type="protein sequence ID" value="KAI2381255.1"/>
    <property type="molecule type" value="Genomic_DNA"/>
</dbReference>
<comment type="caution">
    <text evidence="1">The sequence shown here is derived from an EMBL/GenBank/DDBJ whole genome shotgun (WGS) entry which is preliminary data.</text>
</comment>
<protein>
    <submittedName>
        <fullName evidence="1">Uncharacterized protein</fullName>
    </submittedName>
</protein>
<sequence>MRLSTTLVLLPALVAAQNQFPFAEQLQGLIEKAKSFLPTAVPVVEPPQPSKAPPPVVPKRKKNVASVTLENWESLLAPVTADASKEAREWLVYVTGGNKTCYGHCGEADKAWKESVPLFAPDLDSPSLGFLDCEKQNLLCSIWSASPPSLWHFQIPVAAEPDQPKPATPIHTVRLNVTTVTPEYIYKVHSEKLWETAPANEGIFHPIDGLLAQYGLGLPFGYVIHGFSQIPSWAMMLGVSFLSRSFMSRRFAPPPQQQRGSAAGAAPRAAGPN</sequence>
<evidence type="ECO:0000313" key="1">
    <source>
        <dbReference type="EMBL" id="KAI2381255.1"/>
    </source>
</evidence>
<accession>A0ACB8UM17</accession>